<dbReference type="KEGG" id="ani:ANIA_04772"/>
<dbReference type="GO" id="GO:0046386">
    <property type="term" value="P:deoxyribose phosphate catabolic process"/>
    <property type="evidence" value="ECO:0007669"/>
    <property type="project" value="UniProtKB-UniPathway"/>
</dbReference>
<dbReference type="Gene3D" id="3.20.20.70">
    <property type="entry name" value="Aldolase class I"/>
    <property type="match status" value="1"/>
</dbReference>
<evidence type="ECO:0000256" key="6">
    <source>
        <dbReference type="ARBA" id="ARBA00023270"/>
    </source>
</evidence>
<accession>C8VAP6</accession>
<evidence type="ECO:0000313" key="12">
    <source>
        <dbReference type="Proteomes" id="UP000000560"/>
    </source>
</evidence>
<dbReference type="GO" id="GO:0022857">
    <property type="term" value="F:transmembrane transporter activity"/>
    <property type="evidence" value="ECO:0007669"/>
    <property type="project" value="InterPro"/>
</dbReference>
<protein>
    <recommendedName>
        <fullName evidence="3">deoxyribose-phosphate aldolase</fullName>
        <ecNumber evidence="3">4.1.2.4</ecNumber>
    </recommendedName>
    <alternativeName>
        <fullName evidence="7">2-deoxy-D-ribose 5-phosphate aldolase</fullName>
    </alternativeName>
</protein>
<dbReference type="GO" id="GO:0016052">
    <property type="term" value="P:carbohydrate catabolic process"/>
    <property type="evidence" value="ECO:0000318"/>
    <property type="project" value="GO_Central"/>
</dbReference>
<dbReference type="GO" id="GO:0004139">
    <property type="term" value="F:deoxyribose-phosphate aldolase activity"/>
    <property type="evidence" value="ECO:0000318"/>
    <property type="project" value="GO_Central"/>
</dbReference>
<evidence type="ECO:0000256" key="8">
    <source>
        <dbReference type="ARBA" id="ARBA00048791"/>
    </source>
</evidence>
<feature type="transmembrane region" description="Helical" evidence="10">
    <location>
        <begin position="144"/>
        <end position="168"/>
    </location>
</feature>
<dbReference type="Gene3D" id="1.20.1250.20">
    <property type="entry name" value="MFS general substrate transporter like domains"/>
    <property type="match status" value="1"/>
</dbReference>
<dbReference type="PANTHER" id="PTHR10889">
    <property type="entry name" value="DEOXYRIBOSE-PHOSPHATE ALDOLASE"/>
    <property type="match status" value="1"/>
</dbReference>
<dbReference type="GeneID" id="2872569"/>
<dbReference type="GO" id="GO:0005737">
    <property type="term" value="C:cytoplasm"/>
    <property type="evidence" value="ECO:0007669"/>
    <property type="project" value="InterPro"/>
</dbReference>
<dbReference type="Proteomes" id="UP000000560">
    <property type="component" value="Chromosome III"/>
</dbReference>
<dbReference type="FunFam" id="3.20.20.70:FF:000198">
    <property type="entry name" value="Deoxyribose-phosphate aldolase"/>
    <property type="match status" value="1"/>
</dbReference>
<dbReference type="Pfam" id="PF07690">
    <property type="entry name" value="MFS_1"/>
    <property type="match status" value="1"/>
</dbReference>
<dbReference type="Pfam" id="PF01791">
    <property type="entry name" value="DeoC"/>
    <property type="match status" value="1"/>
</dbReference>
<comment type="catalytic activity">
    <reaction evidence="8">
        <text>2-deoxy-D-ribose 5-phosphate = D-glyceraldehyde 3-phosphate + acetaldehyde</text>
        <dbReference type="Rhea" id="RHEA:12821"/>
        <dbReference type="ChEBI" id="CHEBI:15343"/>
        <dbReference type="ChEBI" id="CHEBI:59776"/>
        <dbReference type="ChEBI" id="CHEBI:62877"/>
        <dbReference type="EC" id="4.1.2.4"/>
    </reaction>
</comment>
<evidence type="ECO:0000256" key="10">
    <source>
        <dbReference type="SAM" id="Phobius"/>
    </source>
</evidence>
<dbReference type="SMART" id="SM01133">
    <property type="entry name" value="DeoC"/>
    <property type="match status" value="1"/>
</dbReference>
<dbReference type="InterPro" id="IPR028581">
    <property type="entry name" value="DeoC_typeI"/>
</dbReference>
<evidence type="ECO:0000313" key="11">
    <source>
        <dbReference type="EMBL" id="CBF76812.1"/>
    </source>
</evidence>
<dbReference type="AlphaFoldDB" id="Q5B3V8"/>
<reference evidence="12" key="1">
    <citation type="journal article" date="2005" name="Nature">
        <title>Sequencing of Aspergillus nidulans and comparative analysis with A. fumigatus and A. oryzae.</title>
        <authorList>
            <person name="Galagan J.E."/>
            <person name="Calvo S.E."/>
            <person name="Cuomo C."/>
            <person name="Ma L.J."/>
            <person name="Wortman J.R."/>
            <person name="Batzoglou S."/>
            <person name="Lee S.I."/>
            <person name="Basturkmen M."/>
            <person name="Spevak C.C."/>
            <person name="Clutterbuck J."/>
            <person name="Kapitonov V."/>
            <person name="Jurka J."/>
            <person name="Scazzocchio C."/>
            <person name="Farman M."/>
            <person name="Butler J."/>
            <person name="Purcell S."/>
            <person name="Harris S."/>
            <person name="Braus G.H."/>
            <person name="Draht O."/>
            <person name="Busch S."/>
            <person name="D'Enfert C."/>
            <person name="Bouchier C."/>
            <person name="Goldman G.H."/>
            <person name="Bell-Pedersen D."/>
            <person name="Griffiths-Jones S."/>
            <person name="Doonan J.H."/>
            <person name="Yu J."/>
            <person name="Vienken K."/>
            <person name="Pain A."/>
            <person name="Freitag M."/>
            <person name="Selker E.U."/>
            <person name="Archer D.B."/>
            <person name="Penalva M.A."/>
            <person name="Oakley B.R."/>
            <person name="Momany M."/>
            <person name="Tanaka T."/>
            <person name="Kumagai T."/>
            <person name="Asai K."/>
            <person name="Machida M."/>
            <person name="Nierman W.C."/>
            <person name="Denning D.W."/>
            <person name="Caddick M."/>
            <person name="Hynes M."/>
            <person name="Paoletti M."/>
            <person name="Fischer R."/>
            <person name="Miller B."/>
            <person name="Dyer P."/>
            <person name="Sachs M.S."/>
            <person name="Osmani S.A."/>
            <person name="Birren B.W."/>
        </authorList>
    </citation>
    <scope>NUCLEOTIDE SEQUENCE [LARGE SCALE GENOMIC DNA]</scope>
    <source>
        <strain evidence="12">FGSC A4 / ATCC 38163 / CBS 112.46 / NRRL 194 / M139</strain>
    </source>
</reference>
<evidence type="ECO:0000256" key="4">
    <source>
        <dbReference type="ARBA" id="ARBA00022490"/>
    </source>
</evidence>
<dbReference type="SUPFAM" id="SSF51569">
    <property type="entry name" value="Aldolase"/>
    <property type="match status" value="1"/>
</dbReference>
<gene>
    <name evidence="11" type="ORF">ANIA_04772</name>
</gene>
<dbReference type="SUPFAM" id="SSF103473">
    <property type="entry name" value="MFS general substrate transporter"/>
    <property type="match status" value="1"/>
</dbReference>
<dbReference type="InterPro" id="IPR002915">
    <property type="entry name" value="DeoC/FbaB/LacD_aldolase"/>
</dbReference>
<comment type="subcellular location">
    <subcellularLocation>
        <location evidence="1">Membrane</location>
        <topology evidence="1">Multi-pass membrane protein</topology>
    </subcellularLocation>
</comment>
<dbReference type="HAMAP" id="MF_00114">
    <property type="entry name" value="DeoC_type1"/>
    <property type="match status" value="1"/>
</dbReference>
<dbReference type="EC" id="4.1.2.4" evidence="3"/>
<keyword evidence="12" id="KW-1185">Reference proteome</keyword>
<sequence>MAIVAGGGLVVPLSSGVLFRRQCWTISDMFEAHEGGKAMGAFMLGPKLGPMFAPITGAALVTRWSWRSTQWFMVIYGWTVFLIMVFFMPETATNLEENQQNERAKSTSPAMKVVNFLLKPTQTLPCCNTFALPPYSWSSIIVGVPYSIIVGVPYIPGGLGLLFGAIVGGRWQDYIMKRTARKEGRFDYDGNLILHSIDRLRENCLLAVILFPRALLWWGWTADKHVFWLVPLIGNFFYGFAGMILTNVTMTMLTEFTPKRSTMGVAVNNLLRNSCPITTMSIPKTNQEWEALISSISASLPESLNQEQAPTPAKVNRTIDHTQLALTATPDQITELCTQASKYQFATVCVRLAHVEQAVAELRSAPEVGVACVVGFHEGMYETSEKEDEARKAISLGATELDMVLKYPLLKTKQYVEVYEDILGVRNAAPAPVGLKVILETSQLTRDEIIAGSVISCLAGADFIKTSTGFNGAGATVENVALMYEVAKAVGKGTKVKASGGVRSAADCIKMLRAGAERIGASSGVKIVQELEGEQVQDEGSSGY</sequence>
<dbReference type="STRING" id="227321.Q5B3V8"/>
<dbReference type="NCBIfam" id="TIGR00126">
    <property type="entry name" value="deoC"/>
    <property type="match status" value="1"/>
</dbReference>
<dbReference type="InterPro" id="IPR011343">
    <property type="entry name" value="DeoC"/>
</dbReference>
<proteinExistence type="inferred from homology"/>
<dbReference type="CDD" id="cd00959">
    <property type="entry name" value="DeoC"/>
    <property type="match status" value="1"/>
</dbReference>
<evidence type="ECO:0000256" key="3">
    <source>
        <dbReference type="ARBA" id="ARBA00012515"/>
    </source>
</evidence>
<dbReference type="eggNOG" id="KOG0255">
    <property type="taxonomic scope" value="Eukaryota"/>
</dbReference>
<dbReference type="GO" id="GO:0009264">
    <property type="term" value="P:deoxyribonucleotide catabolic process"/>
    <property type="evidence" value="ECO:0000318"/>
    <property type="project" value="GO_Central"/>
</dbReference>
<dbReference type="InParanoid" id="Q5B3V8"/>
<comment type="similarity">
    <text evidence="2">Belongs to the DeoC/FbaB aldolase family. DeoC type 1 subfamily.</text>
</comment>
<feature type="transmembrane region" description="Helical" evidence="10">
    <location>
        <begin position="44"/>
        <end position="64"/>
    </location>
</feature>
<evidence type="ECO:0000256" key="5">
    <source>
        <dbReference type="ARBA" id="ARBA00023239"/>
    </source>
</evidence>
<keyword evidence="10" id="KW-0812">Transmembrane</keyword>
<evidence type="ECO:0000256" key="9">
    <source>
        <dbReference type="ARBA" id="ARBA00056337"/>
    </source>
</evidence>
<feature type="transmembrane region" description="Helical" evidence="10">
    <location>
        <begin position="226"/>
        <end position="253"/>
    </location>
</feature>
<dbReference type="EMBL" id="BN001303">
    <property type="protein sequence ID" value="CBF76812.1"/>
    <property type="molecule type" value="Genomic_DNA"/>
</dbReference>
<keyword evidence="4" id="KW-0963">Cytoplasm</keyword>
<comment type="function">
    <text evidence="9">Catalyzes a reversible aldol reaction between acetaldehyde and D-glyceraldehyde 3-phosphate to generate 2-deoxy-D-ribose 5-phosphate.</text>
</comment>
<dbReference type="UniPathway" id="UPA00002">
    <property type="reaction ID" value="UER00468"/>
</dbReference>
<dbReference type="PANTHER" id="PTHR10889:SF1">
    <property type="entry name" value="DEOXYRIBOSE-PHOSPHATE ALDOLASE"/>
    <property type="match status" value="1"/>
</dbReference>
<name>Q5B3V8_EMENI</name>
<dbReference type="eggNOG" id="KOG3981">
    <property type="taxonomic scope" value="Eukaryota"/>
</dbReference>
<dbReference type="OrthoDB" id="70823at2759"/>
<dbReference type="RefSeq" id="XP_662376.1">
    <property type="nucleotide sequence ID" value="XM_657284.1"/>
</dbReference>
<keyword evidence="10" id="KW-1133">Transmembrane helix</keyword>
<accession>Q5B3V8</accession>
<organism evidence="11 12">
    <name type="scientific">Emericella nidulans (strain FGSC A4 / ATCC 38163 / CBS 112.46 / NRRL 194 / M139)</name>
    <name type="common">Aspergillus nidulans</name>
    <dbReference type="NCBI Taxonomy" id="227321"/>
    <lineage>
        <taxon>Eukaryota</taxon>
        <taxon>Fungi</taxon>
        <taxon>Dikarya</taxon>
        <taxon>Ascomycota</taxon>
        <taxon>Pezizomycotina</taxon>
        <taxon>Eurotiomycetes</taxon>
        <taxon>Eurotiomycetidae</taxon>
        <taxon>Eurotiales</taxon>
        <taxon>Aspergillaceae</taxon>
        <taxon>Aspergillus</taxon>
        <taxon>Aspergillus subgen. Nidulantes</taxon>
    </lineage>
</organism>
<keyword evidence="5" id="KW-0456">Lyase</keyword>
<dbReference type="HOGENOM" id="CLU_500600_0_0_1"/>
<evidence type="ECO:0000256" key="1">
    <source>
        <dbReference type="ARBA" id="ARBA00004141"/>
    </source>
</evidence>
<dbReference type="InterPro" id="IPR036259">
    <property type="entry name" value="MFS_trans_sf"/>
</dbReference>
<evidence type="ECO:0000256" key="2">
    <source>
        <dbReference type="ARBA" id="ARBA00010936"/>
    </source>
</evidence>
<keyword evidence="10" id="KW-0472">Membrane</keyword>
<reference evidence="12" key="2">
    <citation type="journal article" date="2009" name="Fungal Genet. Biol.">
        <title>The 2008 update of the Aspergillus nidulans genome annotation: a community effort.</title>
        <authorList>
            <person name="Wortman J.R."/>
            <person name="Gilsenan J.M."/>
            <person name="Joardar V."/>
            <person name="Deegan J."/>
            <person name="Clutterbuck J."/>
            <person name="Andersen M.R."/>
            <person name="Archer D."/>
            <person name="Bencina M."/>
            <person name="Braus G."/>
            <person name="Coutinho P."/>
            <person name="von Dohren H."/>
            <person name="Doonan J."/>
            <person name="Driessen A.J."/>
            <person name="Durek P."/>
            <person name="Espeso E."/>
            <person name="Fekete E."/>
            <person name="Flipphi M."/>
            <person name="Estrada C.G."/>
            <person name="Geysens S."/>
            <person name="Goldman G."/>
            <person name="de Groot P.W."/>
            <person name="Hansen K."/>
            <person name="Harris S.D."/>
            <person name="Heinekamp T."/>
            <person name="Helmstaedt K."/>
            <person name="Henrissat B."/>
            <person name="Hofmann G."/>
            <person name="Homan T."/>
            <person name="Horio T."/>
            <person name="Horiuchi H."/>
            <person name="James S."/>
            <person name="Jones M."/>
            <person name="Karaffa L."/>
            <person name="Karanyi Z."/>
            <person name="Kato M."/>
            <person name="Keller N."/>
            <person name="Kelly D.E."/>
            <person name="Kiel J.A."/>
            <person name="Kim J.M."/>
            <person name="van der Klei I.J."/>
            <person name="Klis F.M."/>
            <person name="Kovalchuk A."/>
            <person name="Krasevec N."/>
            <person name="Kubicek C.P."/>
            <person name="Liu B."/>
            <person name="Maccabe A."/>
            <person name="Meyer V."/>
            <person name="Mirabito P."/>
            <person name="Miskei M."/>
            <person name="Mos M."/>
            <person name="Mullins J."/>
            <person name="Nelson D.R."/>
            <person name="Nielsen J."/>
            <person name="Oakley B.R."/>
            <person name="Osmani S.A."/>
            <person name="Pakula T."/>
            <person name="Paszewski A."/>
            <person name="Paulsen I."/>
            <person name="Pilsyk S."/>
            <person name="Pocsi I."/>
            <person name="Punt P.J."/>
            <person name="Ram A.F."/>
            <person name="Ren Q."/>
            <person name="Robellet X."/>
            <person name="Robson G."/>
            <person name="Seiboth B."/>
            <person name="van Solingen P."/>
            <person name="Specht T."/>
            <person name="Sun J."/>
            <person name="Taheri-Talesh N."/>
            <person name="Takeshita N."/>
            <person name="Ussery D."/>
            <person name="vanKuyk P.A."/>
            <person name="Visser H."/>
            <person name="van de Vondervoort P.J."/>
            <person name="de Vries R.P."/>
            <person name="Walton J."/>
            <person name="Xiang X."/>
            <person name="Xiong Y."/>
            <person name="Zeng A.P."/>
            <person name="Brandt B.W."/>
            <person name="Cornell M.J."/>
            <person name="van den Hondel C.A."/>
            <person name="Visser J."/>
            <person name="Oliver S.G."/>
            <person name="Turner G."/>
        </authorList>
    </citation>
    <scope>GENOME REANNOTATION</scope>
    <source>
        <strain evidence="12">FGSC A4 / ATCC 38163 / CBS 112.46 / NRRL 194 / M139</strain>
    </source>
</reference>
<evidence type="ECO:0000256" key="7">
    <source>
        <dbReference type="ARBA" id="ARBA00032755"/>
    </source>
</evidence>
<dbReference type="InterPro" id="IPR013785">
    <property type="entry name" value="Aldolase_TIM"/>
</dbReference>
<dbReference type="InterPro" id="IPR011701">
    <property type="entry name" value="MFS"/>
</dbReference>
<keyword evidence="6" id="KW-0704">Schiff base</keyword>
<dbReference type="GO" id="GO:0016020">
    <property type="term" value="C:membrane"/>
    <property type="evidence" value="ECO:0007669"/>
    <property type="project" value="UniProtKB-SubCell"/>
</dbReference>
<feature type="transmembrane region" description="Helical" evidence="10">
    <location>
        <begin position="71"/>
        <end position="88"/>
    </location>
</feature>